<dbReference type="InterPro" id="IPR023867">
    <property type="entry name" value="Sulphatase_maturase_rSAM"/>
</dbReference>
<dbReference type="PANTHER" id="PTHR43273:SF8">
    <property type="entry name" value="RADICAL SAM DOMAIN PROTEIN"/>
    <property type="match status" value="1"/>
</dbReference>
<name>A0A069QLK3_HOYLO</name>
<dbReference type="GO" id="GO:0016491">
    <property type="term" value="F:oxidoreductase activity"/>
    <property type="evidence" value="ECO:0007669"/>
    <property type="project" value="InterPro"/>
</dbReference>
<evidence type="ECO:0008006" key="3">
    <source>
        <dbReference type="Google" id="ProtNLM"/>
    </source>
</evidence>
<dbReference type="Gene3D" id="3.20.20.70">
    <property type="entry name" value="Aldolase class I"/>
    <property type="match status" value="1"/>
</dbReference>
<reference evidence="1 2" key="1">
    <citation type="submission" date="2013-08" db="EMBL/GenBank/DDBJ databases">
        <authorList>
            <person name="Weinstock G."/>
            <person name="Sodergren E."/>
            <person name="Wylie T."/>
            <person name="Fulton L."/>
            <person name="Fulton R."/>
            <person name="Fronick C."/>
            <person name="O'Laughlin M."/>
            <person name="Godfrey J."/>
            <person name="Miner T."/>
            <person name="Herter B."/>
            <person name="Appelbaum E."/>
            <person name="Cordes M."/>
            <person name="Lek S."/>
            <person name="Wollam A."/>
            <person name="Pepin K.H."/>
            <person name="Palsikar V.B."/>
            <person name="Mitreva M."/>
            <person name="Wilson R.K."/>
        </authorList>
    </citation>
    <scope>NUCLEOTIDE SEQUENCE [LARGE SCALE GENOMIC DNA]</scope>
    <source>
        <strain evidence="1 2">ATCC 15930</strain>
    </source>
</reference>
<protein>
    <recommendedName>
        <fullName evidence="3">Radical SAM core domain-containing protein</fullName>
    </recommendedName>
</protein>
<evidence type="ECO:0000313" key="2">
    <source>
        <dbReference type="Proteomes" id="UP000027442"/>
    </source>
</evidence>
<organism evidence="1 2">
    <name type="scientific">Hoylesella loescheii DSM 19665 = JCM 12249 = ATCC 15930</name>
    <dbReference type="NCBI Taxonomy" id="1122985"/>
    <lineage>
        <taxon>Bacteria</taxon>
        <taxon>Pseudomonadati</taxon>
        <taxon>Bacteroidota</taxon>
        <taxon>Bacteroidia</taxon>
        <taxon>Bacteroidales</taxon>
        <taxon>Prevotellaceae</taxon>
        <taxon>Hoylesella</taxon>
    </lineage>
</organism>
<dbReference type="Proteomes" id="UP000027442">
    <property type="component" value="Unassembled WGS sequence"/>
</dbReference>
<dbReference type="InterPro" id="IPR013785">
    <property type="entry name" value="Aldolase_TIM"/>
</dbReference>
<evidence type="ECO:0000313" key="1">
    <source>
        <dbReference type="EMBL" id="KDR52924.1"/>
    </source>
</evidence>
<comment type="caution">
    <text evidence="1">The sequence shown here is derived from an EMBL/GenBank/DDBJ whole genome shotgun (WGS) entry which is preliminary data.</text>
</comment>
<dbReference type="PANTHER" id="PTHR43273">
    <property type="entry name" value="ANAEROBIC SULFATASE-MATURATING ENZYME HOMOLOG ASLB-RELATED"/>
    <property type="match status" value="1"/>
</dbReference>
<dbReference type="AlphaFoldDB" id="A0A069QLK3"/>
<gene>
    <name evidence="1" type="ORF">HMPREF1991_01014</name>
</gene>
<dbReference type="PATRIC" id="fig|1122985.7.peg.1050"/>
<proteinExistence type="predicted"/>
<dbReference type="InterPro" id="IPR058240">
    <property type="entry name" value="rSAM_sf"/>
</dbReference>
<dbReference type="eggNOG" id="COG0641">
    <property type="taxonomic scope" value="Bacteria"/>
</dbReference>
<accession>A0A069QLK3</accession>
<dbReference type="HOGENOM" id="CLU_1110620_0_0_10"/>
<dbReference type="EMBL" id="JNGW01000037">
    <property type="protein sequence ID" value="KDR52924.1"/>
    <property type="molecule type" value="Genomic_DNA"/>
</dbReference>
<keyword evidence="2" id="KW-1185">Reference proteome</keyword>
<sequence length="250" mass="29064">MPFIKEIVFFVESQLQSYNKHFVFSMTTNAILLPHYIKYLVEKDFHLLLSLDGDENGSSYRIYRNGKPAYKTIVDNINIVKSSYPAFYKKNITFNAVLNDRNTIQGINDFFSLHFCKKPFIGEINVTGINPNEIDLFKKIFRSKTREVAKERGLQIENFQESTSYDTVARYLQMHSPYFYLSYNELLYGKNSRKSVPTGTCLPFGKKVFITVSGKILPCEHMYVVKTKCTTANIVIYSVVSFFYSQKFFC</sequence>
<dbReference type="SUPFAM" id="SSF102114">
    <property type="entry name" value="Radical SAM enzymes"/>
    <property type="match status" value="1"/>
</dbReference>